<evidence type="ECO:0000313" key="2">
    <source>
        <dbReference type="Proteomes" id="UP000011529"/>
    </source>
</evidence>
<gene>
    <name evidence="1" type="ORF">RE6C_05490</name>
</gene>
<evidence type="ECO:0000313" key="1">
    <source>
        <dbReference type="EMBL" id="EMB13837.1"/>
    </source>
</evidence>
<proteinExistence type="predicted"/>
<accession>M2AMA5</accession>
<sequence>MNAQSINWAFAKPPTAELEGRFASKVFFDGKLALSDVDGDKFSLASGTLASLFREASRTSSPYRSTRSHF</sequence>
<dbReference type="PATRIC" id="fig|1263867.3.peg.5883"/>
<protein>
    <submittedName>
        <fullName evidence="1">Uncharacterized protein</fullName>
    </submittedName>
</protein>
<name>M2AMA5_9BACT</name>
<dbReference type="Proteomes" id="UP000011529">
    <property type="component" value="Unassembled WGS sequence"/>
</dbReference>
<keyword evidence="2" id="KW-1185">Reference proteome</keyword>
<comment type="caution">
    <text evidence="1">The sequence shown here is derived from an EMBL/GenBank/DDBJ whole genome shotgun (WGS) entry which is preliminary data.</text>
</comment>
<reference evidence="1" key="1">
    <citation type="submission" date="2012-11" db="EMBL/GenBank/DDBJ databases">
        <title>Permanent draft genomes of Rhodopirellula europaea strain SH398 and 6C.</title>
        <authorList>
            <person name="Richter M."/>
            <person name="Richter-Heitmann T."/>
            <person name="Frank C."/>
            <person name="Harder J."/>
            <person name="Glockner F.O."/>
        </authorList>
    </citation>
    <scope>NUCLEOTIDE SEQUENCE</scope>
    <source>
        <strain evidence="1">6C</strain>
    </source>
</reference>
<dbReference type="EMBL" id="ANMO01000246">
    <property type="protein sequence ID" value="EMB13837.1"/>
    <property type="molecule type" value="Genomic_DNA"/>
</dbReference>
<reference evidence="1" key="2">
    <citation type="journal article" date="2013" name="Mar. Genomics">
        <title>Expression of sulfatases in Rhodopirellula baltica and the diversity of sulfatases in the genus Rhodopirellula.</title>
        <authorList>
            <person name="Wegner C.E."/>
            <person name="Richter-Heitmann T."/>
            <person name="Klindworth A."/>
            <person name="Klockow C."/>
            <person name="Richter M."/>
            <person name="Achstetter T."/>
            <person name="Glockner F.O."/>
            <person name="Harder J."/>
        </authorList>
    </citation>
    <scope>NUCLEOTIDE SEQUENCE [LARGE SCALE GENOMIC DNA]</scope>
    <source>
        <strain evidence="1">6C</strain>
    </source>
</reference>
<organism evidence="1 2">
    <name type="scientific">Rhodopirellula europaea 6C</name>
    <dbReference type="NCBI Taxonomy" id="1263867"/>
    <lineage>
        <taxon>Bacteria</taxon>
        <taxon>Pseudomonadati</taxon>
        <taxon>Planctomycetota</taxon>
        <taxon>Planctomycetia</taxon>
        <taxon>Pirellulales</taxon>
        <taxon>Pirellulaceae</taxon>
        <taxon>Rhodopirellula</taxon>
    </lineage>
</organism>
<dbReference type="AlphaFoldDB" id="M2AMA5"/>